<dbReference type="OrthoDB" id="10252718at2759"/>
<dbReference type="Proteomes" id="UP000594638">
    <property type="component" value="Unassembled WGS sequence"/>
</dbReference>
<accession>A0A8S0RI20</accession>
<gene>
    <name evidence="1" type="ORF">OLEA9_A038086</name>
</gene>
<comment type="caution">
    <text evidence="1">The sequence shown here is derived from an EMBL/GenBank/DDBJ whole genome shotgun (WGS) entry which is preliminary data.</text>
</comment>
<dbReference type="EMBL" id="CACTIH010003629">
    <property type="protein sequence ID" value="CAA2979397.1"/>
    <property type="molecule type" value="Genomic_DNA"/>
</dbReference>
<dbReference type="Gramene" id="OE9A038086T1">
    <property type="protein sequence ID" value="OE9A038086C1"/>
    <property type="gene ID" value="OE9A038086"/>
</dbReference>
<dbReference type="AlphaFoldDB" id="A0A8S0RI20"/>
<name>A0A8S0RI20_OLEEU</name>
<evidence type="ECO:0000313" key="1">
    <source>
        <dbReference type="EMBL" id="CAA2979397.1"/>
    </source>
</evidence>
<organism evidence="1 2">
    <name type="scientific">Olea europaea subsp. europaea</name>
    <dbReference type="NCBI Taxonomy" id="158383"/>
    <lineage>
        <taxon>Eukaryota</taxon>
        <taxon>Viridiplantae</taxon>
        <taxon>Streptophyta</taxon>
        <taxon>Embryophyta</taxon>
        <taxon>Tracheophyta</taxon>
        <taxon>Spermatophyta</taxon>
        <taxon>Magnoliopsida</taxon>
        <taxon>eudicotyledons</taxon>
        <taxon>Gunneridae</taxon>
        <taxon>Pentapetalae</taxon>
        <taxon>asterids</taxon>
        <taxon>lamiids</taxon>
        <taxon>Lamiales</taxon>
        <taxon>Oleaceae</taxon>
        <taxon>Oleeae</taxon>
        <taxon>Olea</taxon>
    </lineage>
</organism>
<protein>
    <submittedName>
        <fullName evidence="1">Uncharacterized protein</fullName>
    </submittedName>
</protein>
<evidence type="ECO:0000313" key="2">
    <source>
        <dbReference type="Proteomes" id="UP000594638"/>
    </source>
</evidence>
<reference evidence="1 2" key="1">
    <citation type="submission" date="2019-12" db="EMBL/GenBank/DDBJ databases">
        <authorList>
            <person name="Alioto T."/>
            <person name="Alioto T."/>
            <person name="Gomez Garrido J."/>
        </authorList>
    </citation>
    <scope>NUCLEOTIDE SEQUENCE [LARGE SCALE GENOMIC DNA]</scope>
</reference>
<sequence>MESNLLDVDDDSHSCSRYKAMPVNHIKSLRSISIPMEGIRPVSHRTFAAGAKAKKGSKVAATADASKASILTKEVKSITIVGANILKHGTDPKV</sequence>
<proteinExistence type="predicted"/>
<keyword evidence="2" id="KW-1185">Reference proteome</keyword>